<dbReference type="EMBL" id="LUCM01009613">
    <property type="protein sequence ID" value="KAA0186694.1"/>
    <property type="molecule type" value="Genomic_DNA"/>
</dbReference>
<name>A0A8E0RLL0_9TREM</name>
<comment type="caution">
    <text evidence="8">The sequence shown here is derived from an EMBL/GenBank/DDBJ whole genome shotgun (WGS) entry which is preliminary data.</text>
</comment>
<gene>
    <name evidence="8" type="ORF">FBUS_10467</name>
</gene>
<dbReference type="InterPro" id="IPR036236">
    <property type="entry name" value="Znf_C2H2_sf"/>
</dbReference>
<feature type="region of interest" description="Disordered" evidence="6">
    <location>
        <begin position="91"/>
        <end position="114"/>
    </location>
</feature>
<dbReference type="GO" id="GO:0000977">
    <property type="term" value="F:RNA polymerase II transcription regulatory region sequence-specific DNA binding"/>
    <property type="evidence" value="ECO:0007669"/>
    <property type="project" value="TreeGrafter"/>
</dbReference>
<reference evidence="8" key="1">
    <citation type="submission" date="2019-05" db="EMBL/GenBank/DDBJ databases">
        <title>Annotation for the trematode Fasciolopsis buski.</title>
        <authorList>
            <person name="Choi Y.-J."/>
        </authorList>
    </citation>
    <scope>NUCLEOTIDE SEQUENCE</scope>
    <source>
        <strain evidence="8">HT</strain>
        <tissue evidence="8">Whole worm</tissue>
    </source>
</reference>
<dbReference type="Pfam" id="PF00096">
    <property type="entry name" value="zf-C2H2"/>
    <property type="match status" value="3"/>
</dbReference>
<evidence type="ECO:0000256" key="3">
    <source>
        <dbReference type="ARBA" id="ARBA00022771"/>
    </source>
</evidence>
<feature type="domain" description="C2H2-type" evidence="7">
    <location>
        <begin position="34"/>
        <end position="61"/>
    </location>
</feature>
<dbReference type="GO" id="GO:0005634">
    <property type="term" value="C:nucleus"/>
    <property type="evidence" value="ECO:0007669"/>
    <property type="project" value="TreeGrafter"/>
</dbReference>
<evidence type="ECO:0000313" key="9">
    <source>
        <dbReference type="Proteomes" id="UP000728185"/>
    </source>
</evidence>
<dbReference type="OrthoDB" id="7295497at2759"/>
<keyword evidence="3 5" id="KW-0863">Zinc-finger</keyword>
<keyword evidence="2" id="KW-0677">Repeat</keyword>
<evidence type="ECO:0000313" key="8">
    <source>
        <dbReference type="EMBL" id="KAA0186694.1"/>
    </source>
</evidence>
<proteinExistence type="predicted"/>
<protein>
    <recommendedName>
        <fullName evidence="7">C2H2-type domain-containing protein</fullName>
    </recommendedName>
</protein>
<dbReference type="GO" id="GO:0000981">
    <property type="term" value="F:DNA-binding transcription factor activity, RNA polymerase II-specific"/>
    <property type="evidence" value="ECO:0007669"/>
    <property type="project" value="TreeGrafter"/>
</dbReference>
<dbReference type="SMART" id="SM00355">
    <property type="entry name" value="ZnF_C2H2"/>
    <property type="match status" value="3"/>
</dbReference>
<feature type="domain" description="C2H2-type" evidence="7">
    <location>
        <begin position="62"/>
        <end position="89"/>
    </location>
</feature>
<keyword evidence="1" id="KW-0479">Metal-binding</keyword>
<dbReference type="Gene3D" id="3.30.160.60">
    <property type="entry name" value="Classic Zinc Finger"/>
    <property type="match status" value="3"/>
</dbReference>
<keyword evidence="9" id="KW-1185">Reference proteome</keyword>
<dbReference type="PANTHER" id="PTHR24409">
    <property type="entry name" value="ZINC FINGER PROTEIN 142"/>
    <property type="match status" value="1"/>
</dbReference>
<evidence type="ECO:0000256" key="1">
    <source>
        <dbReference type="ARBA" id="ARBA00022723"/>
    </source>
</evidence>
<dbReference type="PROSITE" id="PS50157">
    <property type="entry name" value="ZINC_FINGER_C2H2_2"/>
    <property type="match status" value="2"/>
</dbReference>
<dbReference type="AlphaFoldDB" id="A0A8E0RLL0"/>
<organism evidence="8 9">
    <name type="scientific">Fasciolopsis buskii</name>
    <dbReference type="NCBI Taxonomy" id="27845"/>
    <lineage>
        <taxon>Eukaryota</taxon>
        <taxon>Metazoa</taxon>
        <taxon>Spiralia</taxon>
        <taxon>Lophotrochozoa</taxon>
        <taxon>Platyhelminthes</taxon>
        <taxon>Trematoda</taxon>
        <taxon>Digenea</taxon>
        <taxon>Plagiorchiida</taxon>
        <taxon>Echinostomata</taxon>
        <taxon>Echinostomatoidea</taxon>
        <taxon>Fasciolidae</taxon>
        <taxon>Fasciolopsis</taxon>
    </lineage>
</organism>
<dbReference type="InterPro" id="IPR013087">
    <property type="entry name" value="Znf_C2H2_type"/>
</dbReference>
<feature type="compositionally biased region" description="Low complexity" evidence="6">
    <location>
        <begin position="308"/>
        <end position="325"/>
    </location>
</feature>
<evidence type="ECO:0000256" key="6">
    <source>
        <dbReference type="SAM" id="MobiDB-lite"/>
    </source>
</evidence>
<evidence type="ECO:0000256" key="2">
    <source>
        <dbReference type="ARBA" id="ARBA00022737"/>
    </source>
</evidence>
<sequence>MVFLITQLCAILISYSRRCRLKCHMRLHLNRRRYRCPDCNLSFNTTLNWKRHQTVHQESKNYECPVCGKRFSRSSEWSRCRKHHRLLEEVKMGQQKQQQQQIHVGGQSRTDNSSWSIRDQSITSLLPSVSVASSVKNTTSTSFKLRPYKCPVCSRIRAYTDPGSLRKHMRLYHPDYKAKQVPLNPRTCPPTTEEQMITSSFQPIALIFFGAYMTYHKHICSDQADVPSDRVQSELTSTVSMVQLLLIPVETAEKPRRSSSSDPALVAVPYYCPDQFAVDPVWFRGSSQEPVGTADPQHSPDDSRAPVTQSLLTQRSSSSSTGFQSMTRTIQQVHGPDAQCLVVQSRRQVVEEEDDARRWNVPVDLCNSALCLQTIPDKVTDFSICAISPEKLAVPSSQLEAENGDLVTFLGDSDLLNQNAALDLTEPPPYIALPVVNDVIDLSGDTNFAFNALDPIDLSAPQPQRKDGGDRTMIVHGSEDVGGPGYTCAKSNHSFGTWDPEPDFSFTDLLTNDFDDPDTVFNCLLSNDLSMHSSPCKTSIPIVSHALTNPTNINTNTQPPPLDLRLPHAAMFSF</sequence>
<feature type="region of interest" description="Disordered" evidence="6">
    <location>
        <begin position="287"/>
        <end position="325"/>
    </location>
</feature>
<accession>A0A8E0RLL0</accession>
<dbReference type="Proteomes" id="UP000728185">
    <property type="component" value="Unassembled WGS sequence"/>
</dbReference>
<dbReference type="PANTHER" id="PTHR24409:SF295">
    <property type="entry name" value="AZ2-RELATED"/>
    <property type="match status" value="1"/>
</dbReference>
<dbReference type="GO" id="GO:0008270">
    <property type="term" value="F:zinc ion binding"/>
    <property type="evidence" value="ECO:0007669"/>
    <property type="project" value="UniProtKB-KW"/>
</dbReference>
<evidence type="ECO:0000256" key="5">
    <source>
        <dbReference type="PROSITE-ProRule" id="PRU00042"/>
    </source>
</evidence>
<evidence type="ECO:0000256" key="4">
    <source>
        <dbReference type="ARBA" id="ARBA00022833"/>
    </source>
</evidence>
<evidence type="ECO:0000259" key="7">
    <source>
        <dbReference type="PROSITE" id="PS50157"/>
    </source>
</evidence>
<keyword evidence="4" id="KW-0862">Zinc</keyword>
<dbReference type="PROSITE" id="PS00028">
    <property type="entry name" value="ZINC_FINGER_C2H2_1"/>
    <property type="match status" value="1"/>
</dbReference>
<dbReference type="SUPFAM" id="SSF57667">
    <property type="entry name" value="beta-beta-alpha zinc fingers"/>
    <property type="match status" value="2"/>
</dbReference>